<evidence type="ECO:0000256" key="1">
    <source>
        <dbReference type="SAM" id="Phobius"/>
    </source>
</evidence>
<dbReference type="OrthoDB" id="3534574at2"/>
<dbReference type="Proteomes" id="UP000199103">
    <property type="component" value="Chromosome I"/>
</dbReference>
<keyword evidence="1" id="KW-0472">Membrane</keyword>
<dbReference type="InterPro" id="IPR012551">
    <property type="entry name" value="DUF1707_SHOCT-like"/>
</dbReference>
<dbReference type="Pfam" id="PF08044">
    <property type="entry name" value="DUF1707"/>
    <property type="match status" value="1"/>
</dbReference>
<dbReference type="RefSeq" id="WP_091526194.1">
    <property type="nucleotide sequence ID" value="NZ_LT629772.1"/>
</dbReference>
<reference evidence="3 4" key="1">
    <citation type="submission" date="2016-10" db="EMBL/GenBank/DDBJ databases">
        <authorList>
            <person name="de Groot N.N."/>
        </authorList>
    </citation>
    <scope>NUCLEOTIDE SEQUENCE [LARGE SCALE GENOMIC DNA]</scope>
    <source>
        <strain evidence="3 4">DSM 21800</strain>
    </source>
</reference>
<keyword evidence="1" id="KW-1133">Transmembrane helix</keyword>
<protein>
    <recommendedName>
        <fullName evidence="2">DUF1707 domain-containing protein</fullName>
    </recommendedName>
</protein>
<keyword evidence="1" id="KW-0812">Transmembrane</keyword>
<accession>A0A1H1V8K9</accession>
<keyword evidence="4" id="KW-1185">Reference proteome</keyword>
<feature type="transmembrane region" description="Helical" evidence="1">
    <location>
        <begin position="122"/>
        <end position="145"/>
    </location>
</feature>
<dbReference type="EMBL" id="LT629772">
    <property type="protein sequence ID" value="SDS80821.1"/>
    <property type="molecule type" value="Genomic_DNA"/>
</dbReference>
<sequence length="185" mass="19459">MEIPGQQTSPYDVHPAGAYRHRPNVPVVHGDYSGATASFAPVPRAPAAERVGDAERSAVCDALSTHFAAGRLGAEDLEYRLTMAVQAVTRDDLYRLTADLPTASQPVPSGHRPPPTQRAWPALSVLAVLALIGSFVVAGGMLMVLGAVEPFLFVAACFGGTAAALGGASGTYLLMRHLRLRRADE</sequence>
<name>A0A1H1V8K9_9ACTN</name>
<organism evidence="3 4">
    <name type="scientific">Microlunatus soli</name>
    <dbReference type="NCBI Taxonomy" id="630515"/>
    <lineage>
        <taxon>Bacteria</taxon>
        <taxon>Bacillati</taxon>
        <taxon>Actinomycetota</taxon>
        <taxon>Actinomycetes</taxon>
        <taxon>Propionibacteriales</taxon>
        <taxon>Propionibacteriaceae</taxon>
        <taxon>Microlunatus</taxon>
    </lineage>
</organism>
<dbReference type="AlphaFoldDB" id="A0A1H1V8K9"/>
<evidence type="ECO:0000259" key="2">
    <source>
        <dbReference type="Pfam" id="PF08044"/>
    </source>
</evidence>
<evidence type="ECO:0000313" key="3">
    <source>
        <dbReference type="EMBL" id="SDS80821.1"/>
    </source>
</evidence>
<dbReference type="STRING" id="630515.SAMN04489812_3101"/>
<evidence type="ECO:0000313" key="4">
    <source>
        <dbReference type="Proteomes" id="UP000199103"/>
    </source>
</evidence>
<proteinExistence type="predicted"/>
<gene>
    <name evidence="3" type="ORF">SAMN04489812_3101</name>
</gene>
<feature type="transmembrane region" description="Helical" evidence="1">
    <location>
        <begin position="151"/>
        <end position="175"/>
    </location>
</feature>
<feature type="domain" description="DUF1707" evidence="2">
    <location>
        <begin position="50"/>
        <end position="101"/>
    </location>
</feature>